<reference evidence="1 2" key="1">
    <citation type="submission" date="2021-06" db="EMBL/GenBank/DDBJ databases">
        <authorList>
            <person name="Kallberg Y."/>
            <person name="Tangrot J."/>
            <person name="Rosling A."/>
        </authorList>
    </citation>
    <scope>NUCLEOTIDE SEQUENCE [LARGE SCALE GENOMIC DNA]</scope>
    <source>
        <strain evidence="1 2">120-4 pot B 10/14</strain>
    </source>
</reference>
<protein>
    <submittedName>
        <fullName evidence="1">40071_t:CDS:1</fullName>
    </submittedName>
</protein>
<evidence type="ECO:0000313" key="2">
    <source>
        <dbReference type="Proteomes" id="UP000789901"/>
    </source>
</evidence>
<sequence length="41" mass="4505">MDKSCANNVDNELRIADLNNEATTAKHDNIDGSVLVFDRGK</sequence>
<dbReference type="Proteomes" id="UP000789901">
    <property type="component" value="Unassembled WGS sequence"/>
</dbReference>
<evidence type="ECO:0000313" key="1">
    <source>
        <dbReference type="EMBL" id="CAG8852853.1"/>
    </source>
</evidence>
<gene>
    <name evidence="1" type="ORF">GMARGA_LOCUS41674</name>
</gene>
<accession>A0ABN7XEL4</accession>
<keyword evidence="2" id="KW-1185">Reference proteome</keyword>
<comment type="caution">
    <text evidence="1">The sequence shown here is derived from an EMBL/GenBank/DDBJ whole genome shotgun (WGS) entry which is preliminary data.</text>
</comment>
<name>A0ABN7XEL4_GIGMA</name>
<proteinExistence type="predicted"/>
<dbReference type="EMBL" id="CAJVQB010116802">
    <property type="protein sequence ID" value="CAG8852853.1"/>
    <property type="molecule type" value="Genomic_DNA"/>
</dbReference>
<organism evidence="1 2">
    <name type="scientific">Gigaspora margarita</name>
    <dbReference type="NCBI Taxonomy" id="4874"/>
    <lineage>
        <taxon>Eukaryota</taxon>
        <taxon>Fungi</taxon>
        <taxon>Fungi incertae sedis</taxon>
        <taxon>Mucoromycota</taxon>
        <taxon>Glomeromycotina</taxon>
        <taxon>Glomeromycetes</taxon>
        <taxon>Diversisporales</taxon>
        <taxon>Gigasporaceae</taxon>
        <taxon>Gigaspora</taxon>
    </lineage>
</organism>
<feature type="non-terminal residue" evidence="1">
    <location>
        <position position="41"/>
    </location>
</feature>